<reference evidence="2 3" key="1">
    <citation type="submission" date="2016-10" db="EMBL/GenBank/DDBJ databases">
        <authorList>
            <person name="de Groot N.N."/>
        </authorList>
    </citation>
    <scope>NUCLEOTIDE SEQUENCE [LARGE SCALE GENOMIC DNA]</scope>
    <source>
        <strain evidence="2 3">47C3B</strain>
    </source>
</reference>
<organism evidence="2 3">
    <name type="scientific">Mucilaginibacter pineti</name>
    <dbReference type="NCBI Taxonomy" id="1391627"/>
    <lineage>
        <taxon>Bacteria</taxon>
        <taxon>Pseudomonadati</taxon>
        <taxon>Bacteroidota</taxon>
        <taxon>Sphingobacteriia</taxon>
        <taxon>Sphingobacteriales</taxon>
        <taxon>Sphingobacteriaceae</taxon>
        <taxon>Mucilaginibacter</taxon>
    </lineage>
</organism>
<accession>A0A1G7I6P7</accession>
<keyword evidence="3" id="KW-1185">Reference proteome</keyword>
<evidence type="ECO:0000313" key="3">
    <source>
        <dbReference type="Proteomes" id="UP000199072"/>
    </source>
</evidence>
<dbReference type="EMBL" id="FNAI01000012">
    <property type="protein sequence ID" value="SDF08134.1"/>
    <property type="molecule type" value="Genomic_DNA"/>
</dbReference>
<evidence type="ECO:0000313" key="2">
    <source>
        <dbReference type="EMBL" id="SDF08134.1"/>
    </source>
</evidence>
<proteinExistence type="predicted"/>
<protein>
    <submittedName>
        <fullName evidence="2">Uncharacterized protein</fullName>
    </submittedName>
</protein>
<feature type="chain" id="PRO_5011563050" evidence="1">
    <location>
        <begin position="28"/>
        <end position="49"/>
    </location>
</feature>
<keyword evidence="1" id="KW-0732">Signal</keyword>
<dbReference type="STRING" id="1391627.SAMN05216464_112164"/>
<sequence length="49" mass="5088">MKKIIIISLVSLSTGILSTQVATTAKAKPQASVTINSATPFRKDLGTAD</sequence>
<evidence type="ECO:0000256" key="1">
    <source>
        <dbReference type="SAM" id="SignalP"/>
    </source>
</evidence>
<dbReference type="AlphaFoldDB" id="A0A1G7I6P7"/>
<gene>
    <name evidence="2" type="ORF">SAMN05216464_112164</name>
</gene>
<dbReference type="Proteomes" id="UP000199072">
    <property type="component" value="Unassembled WGS sequence"/>
</dbReference>
<feature type="signal peptide" evidence="1">
    <location>
        <begin position="1"/>
        <end position="27"/>
    </location>
</feature>
<dbReference type="RefSeq" id="WP_162842746.1">
    <property type="nucleotide sequence ID" value="NZ_FNAI01000012.1"/>
</dbReference>
<name>A0A1G7I6P7_9SPHI</name>